<evidence type="ECO:0000256" key="4">
    <source>
        <dbReference type="ARBA" id="ARBA00079400"/>
    </source>
</evidence>
<protein>
    <recommendedName>
        <fullName evidence="3">UDP-N-acetylglucosamine 2-epimerase (non-hydrolyzing)</fullName>
        <ecNumber evidence="3">5.1.3.14</ecNumber>
    </recommendedName>
    <alternativeName>
        <fullName evidence="4">UDP-GlcNAc-2-epimerase</fullName>
    </alternativeName>
</protein>
<gene>
    <name evidence="7" type="primary">mnaA</name>
    <name evidence="7" type="ordered locus">CLL_A0489</name>
</gene>
<comment type="similarity">
    <text evidence="2 5">Belongs to the UDP-N-acetylglucosamine 2-epimerase family.</text>
</comment>
<dbReference type="SUPFAM" id="SSF53756">
    <property type="entry name" value="UDP-Glycosyltransferase/glycogen phosphorylase"/>
    <property type="match status" value="1"/>
</dbReference>
<dbReference type="KEGG" id="cbk:CLL_A0489"/>
<dbReference type="EMBL" id="CP001056">
    <property type="protein sequence ID" value="ACD23636.1"/>
    <property type="molecule type" value="Genomic_DNA"/>
</dbReference>
<accession>B2TJZ1</accession>
<feature type="domain" description="UDP-N-acetylglucosamine 2-epimerase" evidence="6">
    <location>
        <begin position="24"/>
        <end position="366"/>
    </location>
</feature>
<dbReference type="InterPro" id="IPR029767">
    <property type="entry name" value="WecB-like"/>
</dbReference>
<evidence type="ECO:0000256" key="1">
    <source>
        <dbReference type="ARBA" id="ARBA00023235"/>
    </source>
</evidence>
<dbReference type="NCBIfam" id="TIGR00236">
    <property type="entry name" value="wecB"/>
    <property type="match status" value="1"/>
</dbReference>
<evidence type="ECO:0000256" key="2">
    <source>
        <dbReference type="ARBA" id="ARBA00038209"/>
    </source>
</evidence>
<name>B2TJZ1_CLOBB</name>
<proteinExistence type="inferred from homology"/>
<evidence type="ECO:0000256" key="3">
    <source>
        <dbReference type="ARBA" id="ARBA00038858"/>
    </source>
</evidence>
<evidence type="ECO:0000256" key="5">
    <source>
        <dbReference type="RuleBase" id="RU003513"/>
    </source>
</evidence>
<dbReference type="PANTHER" id="PTHR43174:SF2">
    <property type="entry name" value="UDP-N-ACETYLGLUCOSAMINE 2-EPIMERASE"/>
    <property type="match status" value="1"/>
</dbReference>
<dbReference type="PATRIC" id="fig|935198.13.peg.444"/>
<dbReference type="PANTHER" id="PTHR43174">
    <property type="entry name" value="UDP-N-ACETYLGLUCOSAMINE 2-EPIMERASE"/>
    <property type="match status" value="1"/>
</dbReference>
<reference evidence="7" key="1">
    <citation type="submission" date="2009-06" db="EMBL/GenBank/DDBJ databases">
        <authorList>
            <consortium name="US DOE Joint Genome Institute (JGI-PGF)"/>
            <person name="Lucas S."/>
            <person name="Copeland A."/>
            <person name="Lapidus A."/>
            <person name="Glavina del Rio T."/>
            <person name="Dalin E."/>
            <person name="Tice H."/>
            <person name="Bruce D."/>
            <person name="Goodwin L."/>
            <person name="Pitluck S."/>
            <person name="Kyrpides N."/>
            <person name="Mavromatis K."/>
            <person name="Ivanova N."/>
            <person name="Saunders E."/>
            <person name="Brettin T."/>
            <person name="Detter J.C."/>
            <person name="Han C."/>
            <person name="Larimer F."/>
            <person name="Land M."/>
            <person name="Hauser L."/>
            <person name="Markowitz V."/>
            <person name="Cheng J.-F."/>
            <person name="Hugenholtz P."/>
            <person name="Woyke T."/>
            <person name="Wu D."/>
            <person name="Gronow S."/>
            <person name="Klenk H.-P."/>
            <person name="Eisen J.A."/>
        </authorList>
    </citation>
    <scope>NUCLEOTIDE SEQUENCE</scope>
    <source>
        <strain evidence="7">Eklund 17B</strain>
    </source>
</reference>
<dbReference type="InterPro" id="IPR003331">
    <property type="entry name" value="UDP_GlcNAc_Epimerase_2_dom"/>
</dbReference>
<dbReference type="Gene3D" id="3.40.50.2000">
    <property type="entry name" value="Glycogen Phosphorylase B"/>
    <property type="match status" value="2"/>
</dbReference>
<dbReference type="EC" id="5.1.3.14" evidence="3"/>
<evidence type="ECO:0000313" key="7">
    <source>
        <dbReference type="EMBL" id="ACD23636.1"/>
    </source>
</evidence>
<sequence>MNKKKIITIFGTRPEAIKMAPLVQELNKREEIEAKVCVTAQHREMLDQVLELFNIKPDFDLNIMKTRQTLTGITNKVLEGLEEIFEQEKPDMILVHGDTTTTFAGALAAFYKQIKVGHVEAGLRTFNKYFPFPEEMNRRLTGNLSDLHFAPTQSSKENLLNEGVSENIIYITGNTVIDAMEHTVEENYEFENEELKKIDFNKKVIMVTAHRRENWGEGINNICDSLKQIVLNNEDVELVYLVHLNPIVKDVVFEKLGNLDRVHLLSPLDTKETHNLMNKSYLVMTDSGGLQEEAPHLGKPVLVLRDVTERPEAVQYGTVKLVGTDVKKIVDEANKLLNDVEAYSSMSKSVNPYGDGIASIRIADAILKYFELSEKEVEEFKI</sequence>
<organism evidence="7">
    <name type="scientific">Clostridium botulinum (strain Eklund 17B / Type B)</name>
    <dbReference type="NCBI Taxonomy" id="935198"/>
    <lineage>
        <taxon>Bacteria</taxon>
        <taxon>Bacillati</taxon>
        <taxon>Bacillota</taxon>
        <taxon>Clostridia</taxon>
        <taxon>Eubacteriales</taxon>
        <taxon>Clostridiaceae</taxon>
        <taxon>Clostridium</taxon>
    </lineage>
</organism>
<dbReference type="FunFam" id="3.40.50.2000:FF:000043">
    <property type="entry name" value="UDP-N-acetylglucosamine 2-epimerase"/>
    <property type="match status" value="1"/>
</dbReference>
<reference evidence="7" key="2">
    <citation type="submission" date="2009-08" db="EMBL/GenBank/DDBJ databases">
        <authorList>
            <person name="Shrivastava S."/>
            <person name="Brinkac L.M."/>
            <person name="Dodson R.J."/>
            <person name="Harkins D.M."/>
            <person name="Durkin A.S."/>
            <person name="Sutton G."/>
        </authorList>
    </citation>
    <scope>NUCLEOTIDE SEQUENCE</scope>
    <source>
        <strain evidence="7">Eklund 17B</strain>
    </source>
</reference>
<evidence type="ECO:0000259" key="6">
    <source>
        <dbReference type="Pfam" id="PF02350"/>
    </source>
</evidence>
<dbReference type="CDD" id="cd03786">
    <property type="entry name" value="GTB_UDP-GlcNAc_2-Epimerase"/>
    <property type="match status" value="1"/>
</dbReference>
<dbReference type="AlphaFoldDB" id="B2TJZ1"/>
<accession>U4PGY3</accession>
<dbReference type="GO" id="GO:0008761">
    <property type="term" value="F:UDP-N-acetylglucosamine 2-epimerase activity"/>
    <property type="evidence" value="ECO:0007669"/>
    <property type="project" value="UniProtKB-EC"/>
</dbReference>
<keyword evidence="1 5" id="KW-0413">Isomerase</keyword>
<dbReference type="HOGENOM" id="CLU_041674_1_0_9"/>
<dbReference type="Pfam" id="PF02350">
    <property type="entry name" value="Epimerase_2"/>
    <property type="match status" value="1"/>
</dbReference>